<feature type="compositionally biased region" description="Basic residues" evidence="1">
    <location>
        <begin position="57"/>
        <end position="75"/>
    </location>
</feature>
<dbReference type="SUPFAM" id="SSF81383">
    <property type="entry name" value="F-box domain"/>
    <property type="match status" value="1"/>
</dbReference>
<evidence type="ECO:0000259" key="2">
    <source>
        <dbReference type="PROSITE" id="PS50181"/>
    </source>
</evidence>
<dbReference type="InterPro" id="IPR036047">
    <property type="entry name" value="F-box-like_dom_sf"/>
</dbReference>
<dbReference type="SMART" id="SM00256">
    <property type="entry name" value="FBOX"/>
    <property type="match status" value="1"/>
</dbReference>
<accession>A0A9P6W704</accession>
<sequence length="632" mass="70015">MPPRKKRVVASTEAEEALDDPQTATAGPSRASKGKQVKFQDPEESDDGDAYEEPATKKRKTTATASKKGKGKARKPKKLELFQAIPLDVLVLIMEELDTKTLLAMSRTCSTFRSLLHSDQGAAAWKCARANTGEIPDLQAKDLEEWMLASLLFDSTCHICHKGRAQTVDYVLRARGCASCMRKNSVRRENMKDEARFHRKVWECVPESKWSPMYGQVYLFYWTPTVRAVSERLFALDGKPGFDAYLEERRKVKAGATADGVTLAQWESRYAMKRQDDQADATTSRKQKIKEKLKELGYSEQEFRLIEWNKLVDQPRDLTDRIWNTLKPQLVHLLDAERELRRQSELAQAMRKRAEKLQPFYNGLQASIASDSARSLFPPFSNFLLFTNVKPLYEPEDADPTLSDLNQARQGILSEADAFAHAIQRAFLGRLVKANMDLRKLEGAVATTSSNRYADAPLVSANDAFALAKEITSVVKCPKKWCTTYATFPAILDHVKVCETTSALTEDALSTTPAQIAAVRHIVESASKKVSETSTASLYALGRAFLCSDCEPKNPLLGAAAWSSYSSNPPRDWAGMLSHLLKQHAPPANGPQSFPALQFTPPAAPSPGQANPGGFVVDPDSPQSQKGEGAAV</sequence>
<dbReference type="EMBL" id="PUHQ01000015">
    <property type="protein sequence ID" value="KAG0664250.1"/>
    <property type="molecule type" value="Genomic_DNA"/>
</dbReference>
<reference evidence="3 4" key="1">
    <citation type="submission" date="2020-11" db="EMBL/GenBank/DDBJ databases">
        <title>Kefir isolates.</title>
        <authorList>
            <person name="Marcisauskas S."/>
            <person name="Kim Y."/>
            <person name="Blasche S."/>
        </authorList>
    </citation>
    <scope>NUCLEOTIDE SEQUENCE [LARGE SCALE GENOMIC DNA]</scope>
    <source>
        <strain evidence="3 4">KR</strain>
    </source>
</reference>
<gene>
    <name evidence="3" type="ORF">C6P46_001714</name>
</gene>
<dbReference type="OrthoDB" id="3246989at2759"/>
<feature type="region of interest" description="Disordered" evidence="1">
    <location>
        <begin position="1"/>
        <end position="75"/>
    </location>
</feature>
<dbReference type="PROSITE" id="PS50181">
    <property type="entry name" value="FBOX"/>
    <property type="match status" value="1"/>
</dbReference>
<keyword evidence="4" id="KW-1185">Reference proteome</keyword>
<evidence type="ECO:0000256" key="1">
    <source>
        <dbReference type="SAM" id="MobiDB-lite"/>
    </source>
</evidence>
<dbReference type="CDD" id="cd09917">
    <property type="entry name" value="F-box_SF"/>
    <property type="match status" value="1"/>
</dbReference>
<protein>
    <recommendedName>
        <fullName evidence="2">F-box domain-containing protein</fullName>
    </recommendedName>
</protein>
<dbReference type="InterPro" id="IPR001810">
    <property type="entry name" value="F-box_dom"/>
</dbReference>
<dbReference type="Pfam" id="PF00646">
    <property type="entry name" value="F-box"/>
    <property type="match status" value="1"/>
</dbReference>
<evidence type="ECO:0000313" key="4">
    <source>
        <dbReference type="Proteomes" id="UP000777482"/>
    </source>
</evidence>
<name>A0A9P6W704_RHOMI</name>
<feature type="compositionally biased region" description="Acidic residues" evidence="1">
    <location>
        <begin position="42"/>
        <end position="52"/>
    </location>
</feature>
<proteinExistence type="predicted"/>
<dbReference type="Proteomes" id="UP000777482">
    <property type="component" value="Unassembled WGS sequence"/>
</dbReference>
<evidence type="ECO:0000313" key="3">
    <source>
        <dbReference type="EMBL" id="KAG0664250.1"/>
    </source>
</evidence>
<dbReference type="AlphaFoldDB" id="A0A9P6W704"/>
<feature type="domain" description="F-box" evidence="2">
    <location>
        <begin position="79"/>
        <end position="128"/>
    </location>
</feature>
<organism evidence="3 4">
    <name type="scientific">Rhodotorula mucilaginosa</name>
    <name type="common">Yeast</name>
    <name type="synonym">Rhodotorula rubra</name>
    <dbReference type="NCBI Taxonomy" id="5537"/>
    <lineage>
        <taxon>Eukaryota</taxon>
        <taxon>Fungi</taxon>
        <taxon>Dikarya</taxon>
        <taxon>Basidiomycota</taxon>
        <taxon>Pucciniomycotina</taxon>
        <taxon>Microbotryomycetes</taxon>
        <taxon>Sporidiobolales</taxon>
        <taxon>Sporidiobolaceae</taxon>
        <taxon>Rhodotorula</taxon>
    </lineage>
</organism>
<comment type="caution">
    <text evidence="3">The sequence shown here is derived from an EMBL/GenBank/DDBJ whole genome shotgun (WGS) entry which is preliminary data.</text>
</comment>
<feature type="region of interest" description="Disordered" evidence="1">
    <location>
        <begin position="584"/>
        <end position="632"/>
    </location>
</feature>